<evidence type="ECO:0000313" key="2">
    <source>
        <dbReference type="EMBL" id="MEQ2214561.1"/>
    </source>
</evidence>
<gene>
    <name evidence="2" type="ORF">XENOCAPTIV_012397</name>
</gene>
<feature type="non-terminal residue" evidence="2">
    <location>
        <position position="1"/>
    </location>
</feature>
<accession>A0ABV0S2E1</accession>
<reference evidence="2 3" key="1">
    <citation type="submission" date="2021-06" db="EMBL/GenBank/DDBJ databases">
        <authorList>
            <person name="Palmer J.M."/>
        </authorList>
    </citation>
    <scope>NUCLEOTIDE SEQUENCE [LARGE SCALE GENOMIC DNA]</scope>
    <source>
        <strain evidence="2 3">XC_2019</strain>
        <tissue evidence="2">Muscle</tissue>
    </source>
</reference>
<organism evidence="2 3">
    <name type="scientific">Xenoophorus captivus</name>
    <dbReference type="NCBI Taxonomy" id="1517983"/>
    <lineage>
        <taxon>Eukaryota</taxon>
        <taxon>Metazoa</taxon>
        <taxon>Chordata</taxon>
        <taxon>Craniata</taxon>
        <taxon>Vertebrata</taxon>
        <taxon>Euteleostomi</taxon>
        <taxon>Actinopterygii</taxon>
        <taxon>Neopterygii</taxon>
        <taxon>Teleostei</taxon>
        <taxon>Neoteleostei</taxon>
        <taxon>Acanthomorphata</taxon>
        <taxon>Ovalentaria</taxon>
        <taxon>Atherinomorphae</taxon>
        <taxon>Cyprinodontiformes</taxon>
        <taxon>Goodeidae</taxon>
        <taxon>Xenoophorus</taxon>
    </lineage>
</organism>
<keyword evidence="3" id="KW-1185">Reference proteome</keyword>
<comment type="caution">
    <text evidence="2">The sequence shown here is derived from an EMBL/GenBank/DDBJ whole genome shotgun (WGS) entry which is preliminary data.</text>
</comment>
<feature type="coiled-coil region" evidence="1">
    <location>
        <begin position="5"/>
        <end position="83"/>
    </location>
</feature>
<dbReference type="Proteomes" id="UP001434883">
    <property type="component" value="Unassembled WGS sequence"/>
</dbReference>
<evidence type="ECO:0000256" key="1">
    <source>
        <dbReference type="SAM" id="Coils"/>
    </source>
</evidence>
<name>A0ABV0S2E1_9TELE</name>
<keyword evidence="1" id="KW-0175">Coiled coil</keyword>
<proteinExistence type="predicted"/>
<evidence type="ECO:0000313" key="3">
    <source>
        <dbReference type="Proteomes" id="UP001434883"/>
    </source>
</evidence>
<dbReference type="EMBL" id="JAHRIN010067479">
    <property type="protein sequence ID" value="MEQ2214561.1"/>
    <property type="molecule type" value="Genomic_DNA"/>
</dbReference>
<sequence length="89" mass="10618">HQAKIKSLTDYMQNMEQKKRQLEESQDALTEELAKLHAQGRYITPCNLTKLQKTLEEQLESHREAHQKQLSRLRDEIKDKQKMLDELTE</sequence>
<protein>
    <submittedName>
        <fullName evidence="2">Uncharacterized protein</fullName>
    </submittedName>
</protein>